<accession>A0A7D9DE46</accession>
<reference evidence="1" key="1">
    <citation type="submission" date="2020-04" db="EMBL/GenBank/DDBJ databases">
        <authorList>
            <person name="Alioto T."/>
            <person name="Alioto T."/>
            <person name="Gomez Garrido J."/>
        </authorList>
    </citation>
    <scope>NUCLEOTIDE SEQUENCE</scope>
    <source>
        <strain evidence="1">A484AB</strain>
    </source>
</reference>
<name>A0A7D9DE46_PARCT</name>
<keyword evidence="2" id="KW-1185">Reference proteome</keyword>
<dbReference type="OrthoDB" id="2435690at2759"/>
<sequence length="175" mass="20429">MSGKYECMSLLGNDKKILLHTLPAKLRTVIQEESCNEVIKIWEDFHNLYKTISKANPTSEDVARYFENSKAWVEQFVSLSAKQKGYTRARVTPYMPYLPQFISLYKTVTLFSGQGVEKNNDVVLRKSNKWDCTSDALTLESSQHECQKKAYEKEDEDYWQKGILEKRQQKRNKSV</sequence>
<protein>
    <submittedName>
        <fullName evidence="1">Uncharacterized protein</fullName>
    </submittedName>
</protein>
<dbReference type="EMBL" id="CACRXK020000626">
    <property type="protein sequence ID" value="CAB3983548.1"/>
    <property type="molecule type" value="Genomic_DNA"/>
</dbReference>
<evidence type="ECO:0000313" key="1">
    <source>
        <dbReference type="EMBL" id="CAB3983548.1"/>
    </source>
</evidence>
<dbReference type="AlphaFoldDB" id="A0A7D9DE46"/>
<organism evidence="1 2">
    <name type="scientific">Paramuricea clavata</name>
    <name type="common">Red gorgonian</name>
    <name type="synonym">Violescent sea-whip</name>
    <dbReference type="NCBI Taxonomy" id="317549"/>
    <lineage>
        <taxon>Eukaryota</taxon>
        <taxon>Metazoa</taxon>
        <taxon>Cnidaria</taxon>
        <taxon>Anthozoa</taxon>
        <taxon>Octocorallia</taxon>
        <taxon>Malacalcyonacea</taxon>
        <taxon>Plexauridae</taxon>
        <taxon>Paramuricea</taxon>
    </lineage>
</organism>
<evidence type="ECO:0000313" key="2">
    <source>
        <dbReference type="Proteomes" id="UP001152795"/>
    </source>
</evidence>
<dbReference type="Proteomes" id="UP001152795">
    <property type="component" value="Unassembled WGS sequence"/>
</dbReference>
<proteinExistence type="predicted"/>
<gene>
    <name evidence="1" type="ORF">PACLA_8A002207</name>
</gene>
<comment type="caution">
    <text evidence="1">The sequence shown here is derived from an EMBL/GenBank/DDBJ whole genome shotgun (WGS) entry which is preliminary data.</text>
</comment>